<dbReference type="RefSeq" id="WP_344223803.1">
    <property type="nucleotide sequence ID" value="NZ_BAAAQA010000007.1"/>
</dbReference>
<dbReference type="Gene3D" id="3.40.50.720">
    <property type="entry name" value="NAD(P)-binding Rossmann-like Domain"/>
    <property type="match status" value="1"/>
</dbReference>
<organism evidence="2 3">
    <name type="scientific">Kocuria atrinae</name>
    <dbReference type="NCBI Taxonomy" id="592377"/>
    <lineage>
        <taxon>Bacteria</taxon>
        <taxon>Bacillati</taxon>
        <taxon>Actinomycetota</taxon>
        <taxon>Actinomycetes</taxon>
        <taxon>Micrococcales</taxon>
        <taxon>Micrococcaceae</taxon>
        <taxon>Kocuria</taxon>
    </lineage>
</organism>
<gene>
    <name evidence="2" type="ORF">GCM10009824_08740</name>
</gene>
<protein>
    <submittedName>
        <fullName evidence="2">SDR family oxidoreductase</fullName>
    </submittedName>
</protein>
<evidence type="ECO:0000259" key="1">
    <source>
        <dbReference type="Pfam" id="PF01370"/>
    </source>
</evidence>
<dbReference type="InterPro" id="IPR050177">
    <property type="entry name" value="Lipid_A_modif_metabolic_enz"/>
</dbReference>
<feature type="domain" description="NAD-dependent epimerase/dehydratase" evidence="1">
    <location>
        <begin position="4"/>
        <end position="207"/>
    </location>
</feature>
<dbReference type="InterPro" id="IPR036291">
    <property type="entry name" value="NAD(P)-bd_dom_sf"/>
</dbReference>
<keyword evidence="3" id="KW-1185">Reference proteome</keyword>
<dbReference type="EMBL" id="BAAAQA010000007">
    <property type="protein sequence ID" value="GAA2112569.1"/>
    <property type="molecule type" value="Genomic_DNA"/>
</dbReference>
<name>A0ABN2XLE6_9MICC</name>
<sequence length="329" mass="36156">MTNVLVLGGTGFLGAHLVRFLALFGHDVTLSTRGTTNPDLFEDVPKLNGDRDGDMSRLAGTSWDVIYDLSGQHPRHVRDVAALVNDDAHYVFISTGNVYSDMSVEGPLTEDSPVFDVAEGDVDPNSMDAYGQFKALSESEVRRRFARHHIVRPGVIVGLGDPSDRLTYWVMRFADSGRHIVPEAIDASLQFIDVRDLAEWLVHLGMAAESGTFNAVAPPTTLSSFLSEVERVAGSSVDRIGISESFLEDHQIRPWLDIPMWLPPSDTSRHAFFNVEARLARHHGLKTRSAEENIRGILDCSDGVRLRDHPRHGLSAAKEVDLVGVLGAP</sequence>
<reference evidence="2 3" key="1">
    <citation type="journal article" date="2019" name="Int. J. Syst. Evol. Microbiol.">
        <title>The Global Catalogue of Microorganisms (GCM) 10K type strain sequencing project: providing services to taxonomists for standard genome sequencing and annotation.</title>
        <authorList>
            <consortium name="The Broad Institute Genomics Platform"/>
            <consortium name="The Broad Institute Genome Sequencing Center for Infectious Disease"/>
            <person name="Wu L."/>
            <person name="Ma J."/>
        </authorList>
    </citation>
    <scope>NUCLEOTIDE SEQUENCE [LARGE SCALE GENOMIC DNA]</scope>
    <source>
        <strain evidence="2 3">JCM 15914</strain>
    </source>
</reference>
<dbReference type="PANTHER" id="PTHR43245:SF13">
    <property type="entry name" value="UDP-D-APIOSE_UDP-D-XYLOSE SYNTHASE 2"/>
    <property type="match status" value="1"/>
</dbReference>
<dbReference type="Pfam" id="PF01370">
    <property type="entry name" value="Epimerase"/>
    <property type="match status" value="1"/>
</dbReference>
<dbReference type="SUPFAM" id="SSF51735">
    <property type="entry name" value="NAD(P)-binding Rossmann-fold domains"/>
    <property type="match status" value="1"/>
</dbReference>
<evidence type="ECO:0000313" key="3">
    <source>
        <dbReference type="Proteomes" id="UP001500166"/>
    </source>
</evidence>
<dbReference type="Proteomes" id="UP001500166">
    <property type="component" value="Unassembled WGS sequence"/>
</dbReference>
<evidence type="ECO:0000313" key="2">
    <source>
        <dbReference type="EMBL" id="GAA2112569.1"/>
    </source>
</evidence>
<proteinExistence type="predicted"/>
<accession>A0ABN2XLE6</accession>
<dbReference type="PANTHER" id="PTHR43245">
    <property type="entry name" value="BIFUNCTIONAL POLYMYXIN RESISTANCE PROTEIN ARNA"/>
    <property type="match status" value="1"/>
</dbReference>
<comment type="caution">
    <text evidence="2">The sequence shown here is derived from an EMBL/GenBank/DDBJ whole genome shotgun (WGS) entry which is preliminary data.</text>
</comment>
<dbReference type="InterPro" id="IPR001509">
    <property type="entry name" value="Epimerase_deHydtase"/>
</dbReference>